<dbReference type="PANTHER" id="PTHR33332">
    <property type="entry name" value="REVERSE TRANSCRIPTASE DOMAIN-CONTAINING PROTEIN"/>
    <property type="match status" value="1"/>
</dbReference>
<reference evidence="1" key="1">
    <citation type="submission" date="2019-10" db="EMBL/GenBank/DDBJ databases">
        <authorList>
            <person name="Soares A.E.R."/>
            <person name="Aleixo A."/>
            <person name="Schneider P."/>
            <person name="Miyaki C.Y."/>
            <person name="Schneider M.P."/>
            <person name="Mello C."/>
            <person name="Vasconcelos A.T.R."/>
        </authorList>
    </citation>
    <scope>NUCLEOTIDE SEQUENCE</scope>
    <source>
        <tissue evidence="1">Muscle</tissue>
    </source>
</reference>
<name>A0ABQ9D9W6_9PASS</name>
<comment type="caution">
    <text evidence="1">The sequence shown here is derived from an EMBL/GenBank/DDBJ whole genome shotgun (WGS) entry which is preliminary data.</text>
</comment>
<accession>A0ABQ9D9W6</accession>
<protein>
    <submittedName>
        <fullName evidence="1">Uncharacterized protein</fullName>
    </submittedName>
</protein>
<dbReference type="Proteomes" id="UP001145742">
    <property type="component" value="Unassembled WGS sequence"/>
</dbReference>
<keyword evidence="2" id="KW-1185">Reference proteome</keyword>
<dbReference type="EMBL" id="WHWB01033742">
    <property type="protein sequence ID" value="KAJ7417702.1"/>
    <property type="molecule type" value="Genomic_DNA"/>
</dbReference>
<evidence type="ECO:0000313" key="2">
    <source>
        <dbReference type="Proteomes" id="UP001145742"/>
    </source>
</evidence>
<evidence type="ECO:0000313" key="1">
    <source>
        <dbReference type="EMBL" id="KAJ7417702.1"/>
    </source>
</evidence>
<organism evidence="1 2">
    <name type="scientific">Willisornis vidua</name>
    <name type="common">Xingu scale-backed antbird</name>
    <dbReference type="NCBI Taxonomy" id="1566151"/>
    <lineage>
        <taxon>Eukaryota</taxon>
        <taxon>Metazoa</taxon>
        <taxon>Chordata</taxon>
        <taxon>Craniata</taxon>
        <taxon>Vertebrata</taxon>
        <taxon>Euteleostomi</taxon>
        <taxon>Archelosauria</taxon>
        <taxon>Archosauria</taxon>
        <taxon>Dinosauria</taxon>
        <taxon>Saurischia</taxon>
        <taxon>Theropoda</taxon>
        <taxon>Coelurosauria</taxon>
        <taxon>Aves</taxon>
        <taxon>Neognathae</taxon>
        <taxon>Neoaves</taxon>
        <taxon>Telluraves</taxon>
        <taxon>Australaves</taxon>
        <taxon>Passeriformes</taxon>
        <taxon>Thamnophilidae</taxon>
        <taxon>Willisornis</taxon>
    </lineage>
</organism>
<proteinExistence type="predicted"/>
<sequence length="107" mass="12021">MQHYRLRKEQLESSPAEKDLEVLTDTWLNKNHQCAQVAKKANGILAYTRKCREQDQGSDCPLVLSIGDATPQVLCPVWAPHCKENIEVLGHVQRRATELVKSVGSVI</sequence>
<gene>
    <name evidence="1" type="ORF">WISP_63190</name>
</gene>